<dbReference type="Proteomes" id="UP000460561">
    <property type="component" value="Unassembled WGS sequence"/>
</dbReference>
<dbReference type="Pfam" id="PF13230">
    <property type="entry name" value="GATase_4"/>
    <property type="match status" value="1"/>
</dbReference>
<comment type="caution">
    <text evidence="3">The sequence shown here is derived from an EMBL/GenBank/DDBJ whole genome shotgun (WGS) entry which is preliminary data.</text>
</comment>
<evidence type="ECO:0000313" key="3">
    <source>
        <dbReference type="EMBL" id="MXP26096.1"/>
    </source>
</evidence>
<dbReference type="PROSITE" id="PS51278">
    <property type="entry name" value="GATASE_TYPE_2"/>
    <property type="match status" value="1"/>
</dbReference>
<accession>A0A845AC22</accession>
<protein>
    <submittedName>
        <fullName evidence="3">Class II glutamine amidotransferase</fullName>
    </submittedName>
</protein>
<dbReference type="PANTHER" id="PTHR42824">
    <property type="entry name" value="GLUTAMINE AMIDOTRANSFERASE"/>
    <property type="match status" value="1"/>
</dbReference>
<dbReference type="EMBL" id="WTYQ01000003">
    <property type="protein sequence ID" value="MXP26096.1"/>
    <property type="molecule type" value="Genomic_DNA"/>
</dbReference>
<dbReference type="InterPro" id="IPR017932">
    <property type="entry name" value="GATase_2_dom"/>
</dbReference>
<organism evidence="3 4">
    <name type="scientific">Altericroceibacterium indicum</name>
    <dbReference type="NCBI Taxonomy" id="374177"/>
    <lineage>
        <taxon>Bacteria</taxon>
        <taxon>Pseudomonadati</taxon>
        <taxon>Pseudomonadota</taxon>
        <taxon>Alphaproteobacteria</taxon>
        <taxon>Sphingomonadales</taxon>
        <taxon>Erythrobacteraceae</taxon>
        <taxon>Altericroceibacterium</taxon>
    </lineage>
</organism>
<dbReference type="AlphaFoldDB" id="A0A845AC22"/>
<reference evidence="3 4" key="1">
    <citation type="submission" date="2019-12" db="EMBL/GenBank/DDBJ databases">
        <title>Genomic-based taxomic classification of the family Erythrobacteraceae.</title>
        <authorList>
            <person name="Xu L."/>
        </authorList>
    </citation>
    <scope>NUCLEOTIDE SEQUENCE [LARGE SCALE GENOMIC DNA]</scope>
    <source>
        <strain evidence="3 4">DSM 18604</strain>
    </source>
</reference>
<dbReference type="RefSeq" id="WP_160739324.1">
    <property type="nucleotide sequence ID" value="NZ_WTYQ01000003.1"/>
</dbReference>
<keyword evidence="1 3" id="KW-0315">Glutamine amidotransferase</keyword>
<dbReference type="InterPro" id="IPR029055">
    <property type="entry name" value="Ntn_hydrolases_N"/>
</dbReference>
<dbReference type="OrthoDB" id="9804310at2"/>
<dbReference type="CDD" id="cd01908">
    <property type="entry name" value="YafJ"/>
    <property type="match status" value="1"/>
</dbReference>
<dbReference type="SUPFAM" id="SSF56235">
    <property type="entry name" value="N-terminal nucleophile aminohydrolases (Ntn hydrolases)"/>
    <property type="match status" value="1"/>
</dbReference>
<dbReference type="PANTHER" id="PTHR42824:SF1">
    <property type="entry name" value="GLUTAMINE AMIDOTRANSFERASE YAFJ-RELATED"/>
    <property type="match status" value="1"/>
</dbReference>
<name>A0A845AC22_9SPHN</name>
<sequence length="269" mass="30110">MCELFAMTSAEVAIVSYELQSFAAEGGERHRNRDGWGIMFAEERDAHVFREAAPASNSELARMVFEREIACRHLIAHVRRASKGQPLLANTHPFTRTRKGRAHHFAHNGTLHGIEQLAESKPLLSERVGDTDSELAFLLLLSRLDALDEMAGDEEEFATFARFAAEMQELGSSNFLFFDGRSLFVHADRRAFETPDGLTEPREPGLVMRHFGDCEPGQDYNLCGPRMSDVSPRTLVFASVPLDDTEWQPLARGTSLHLRNGVEIARQVA</sequence>
<dbReference type="Gene3D" id="3.60.20.10">
    <property type="entry name" value="Glutamine Phosphoribosylpyrophosphate, subunit 1, domain 1"/>
    <property type="match status" value="1"/>
</dbReference>
<evidence type="ECO:0000259" key="2">
    <source>
        <dbReference type="PROSITE" id="PS51278"/>
    </source>
</evidence>
<dbReference type="InterPro" id="IPR026869">
    <property type="entry name" value="EgtC-like"/>
</dbReference>
<keyword evidence="3" id="KW-0808">Transferase</keyword>
<dbReference type="GO" id="GO:0016740">
    <property type="term" value="F:transferase activity"/>
    <property type="evidence" value="ECO:0007669"/>
    <property type="project" value="UniProtKB-KW"/>
</dbReference>
<feature type="domain" description="Glutamine amidotransferase type-2" evidence="2">
    <location>
        <begin position="2"/>
        <end position="269"/>
    </location>
</feature>
<proteinExistence type="predicted"/>
<keyword evidence="4" id="KW-1185">Reference proteome</keyword>
<evidence type="ECO:0000256" key="1">
    <source>
        <dbReference type="ARBA" id="ARBA00022962"/>
    </source>
</evidence>
<evidence type="ECO:0000313" key="4">
    <source>
        <dbReference type="Proteomes" id="UP000460561"/>
    </source>
</evidence>
<gene>
    <name evidence="3" type="ORF">GRI39_08615</name>
</gene>